<dbReference type="EC" id="4.2.2.29" evidence="7"/>
<keyword evidence="7" id="KW-0997">Cell inner membrane</keyword>
<evidence type="ECO:0000256" key="6">
    <source>
        <dbReference type="ARBA" id="ARBA00023316"/>
    </source>
</evidence>
<dbReference type="CDD" id="cd08010">
    <property type="entry name" value="MltG_like"/>
    <property type="match status" value="1"/>
</dbReference>
<dbReference type="PANTHER" id="PTHR30518:SF2">
    <property type="entry name" value="ENDOLYTIC MUREIN TRANSGLYCOSYLASE"/>
    <property type="match status" value="1"/>
</dbReference>
<comment type="similarity">
    <text evidence="7">Belongs to the transglycosylase MltG family.</text>
</comment>
<keyword evidence="5 7" id="KW-0456">Lyase</keyword>
<dbReference type="EMBL" id="JAFVMG010000001">
    <property type="protein sequence ID" value="MBO1327447.1"/>
    <property type="molecule type" value="Genomic_DNA"/>
</dbReference>
<evidence type="ECO:0000313" key="8">
    <source>
        <dbReference type="EMBL" id="MBO1327447.1"/>
    </source>
</evidence>
<dbReference type="PANTHER" id="PTHR30518">
    <property type="entry name" value="ENDOLYTIC MUREIN TRANSGLYCOSYLASE"/>
    <property type="match status" value="1"/>
</dbReference>
<feature type="site" description="Important for catalytic activity" evidence="7">
    <location>
        <position position="205"/>
    </location>
</feature>
<dbReference type="Proteomes" id="UP000664399">
    <property type="component" value="Unassembled WGS sequence"/>
</dbReference>
<organism evidence="8 9">
    <name type="scientific">Acetobacter suratthaniensis</name>
    <dbReference type="NCBI Taxonomy" id="1502841"/>
    <lineage>
        <taxon>Bacteria</taxon>
        <taxon>Pseudomonadati</taxon>
        <taxon>Pseudomonadota</taxon>
        <taxon>Alphaproteobacteria</taxon>
        <taxon>Acetobacterales</taxon>
        <taxon>Acetobacteraceae</taxon>
        <taxon>Acetobacter</taxon>
    </lineage>
</organism>
<reference evidence="8 9" key="1">
    <citation type="submission" date="2021-03" db="EMBL/GenBank/DDBJ databases">
        <title>The complete genome sequence of Acetobacter suratthaniensis TBRC 1719.</title>
        <authorList>
            <person name="Charoenyingcharoen P."/>
            <person name="Yukphan P."/>
        </authorList>
    </citation>
    <scope>NUCLEOTIDE SEQUENCE [LARGE SCALE GENOMIC DNA]</scope>
    <source>
        <strain evidence="8 9">TBRC 1719</strain>
    </source>
</reference>
<evidence type="ECO:0000256" key="2">
    <source>
        <dbReference type="ARBA" id="ARBA00022692"/>
    </source>
</evidence>
<name>A0ABS3LK81_9PROT</name>
<gene>
    <name evidence="7 8" type="primary">mltG</name>
    <name evidence="8" type="ORF">J2D75_03010</name>
</gene>
<proteinExistence type="inferred from homology"/>
<evidence type="ECO:0000256" key="1">
    <source>
        <dbReference type="ARBA" id="ARBA00022475"/>
    </source>
</evidence>
<comment type="caution">
    <text evidence="8">The sequence shown here is derived from an EMBL/GenBank/DDBJ whole genome shotgun (WGS) entry which is preliminary data.</text>
</comment>
<sequence length="324" mass="35237">MFLLRGALLFGATTFLCAGGVIGVGWHDYTRPGPLPTGQDIVVPHGGYGSTASVLQNNGVLQNDWWHGVLFHVAVVLTRHNGQLHAAELHFPTGVSLQETLWILRHAKPVLHRLTIPEGLTASQIRSLITNAPFLTGETPTLPEGSVLPQTYSYLRDSSRQALVEQMALRLRTVLQNIWQGRAPDETDIHTPEELLVLASLVEKETGVADERPLIARVFLNRLAAGMKLQTDPTVIYAVTHGNPPLGRPLTHTDLQTPSPYNTYQNTGLPPGPICAPGTQALEAAAHPAQSDALYFVANGTGGHNFAKTLSEHNQNVAQFRKKH</sequence>
<dbReference type="Gene3D" id="3.30.160.60">
    <property type="entry name" value="Classic Zinc Finger"/>
    <property type="match status" value="1"/>
</dbReference>
<evidence type="ECO:0000256" key="7">
    <source>
        <dbReference type="HAMAP-Rule" id="MF_02065"/>
    </source>
</evidence>
<keyword evidence="1 7" id="KW-1003">Cell membrane</keyword>
<protein>
    <recommendedName>
        <fullName evidence="7">Endolytic murein transglycosylase</fullName>
        <ecNumber evidence="7">4.2.2.29</ecNumber>
    </recommendedName>
    <alternativeName>
        <fullName evidence="7">Peptidoglycan lytic transglycosylase</fullName>
    </alternativeName>
    <alternativeName>
        <fullName evidence="7">Peptidoglycan polymerization terminase</fullName>
    </alternativeName>
</protein>
<evidence type="ECO:0000256" key="3">
    <source>
        <dbReference type="ARBA" id="ARBA00022989"/>
    </source>
</evidence>
<keyword evidence="3 7" id="KW-1133">Transmembrane helix</keyword>
<keyword evidence="2 7" id="KW-0812">Transmembrane</keyword>
<keyword evidence="4 7" id="KW-0472">Membrane</keyword>
<evidence type="ECO:0000313" key="9">
    <source>
        <dbReference type="Proteomes" id="UP000664399"/>
    </source>
</evidence>
<comment type="function">
    <text evidence="7">Functions as a peptidoglycan terminase that cleaves nascent peptidoglycan strands endolytically to terminate their elongation.</text>
</comment>
<accession>A0ABS3LK81</accession>
<dbReference type="InterPro" id="IPR003770">
    <property type="entry name" value="MLTG-like"/>
</dbReference>
<dbReference type="Pfam" id="PF02618">
    <property type="entry name" value="YceG"/>
    <property type="match status" value="1"/>
</dbReference>
<dbReference type="HAMAP" id="MF_02065">
    <property type="entry name" value="MltG"/>
    <property type="match status" value="1"/>
</dbReference>
<keyword evidence="9" id="KW-1185">Reference proteome</keyword>
<keyword evidence="6 7" id="KW-0961">Cell wall biogenesis/degradation</keyword>
<dbReference type="NCBIfam" id="TIGR00247">
    <property type="entry name" value="endolytic transglycosylase MltG"/>
    <property type="match status" value="1"/>
</dbReference>
<comment type="catalytic activity">
    <reaction evidence="7">
        <text>a peptidoglycan chain = a peptidoglycan chain with N-acetyl-1,6-anhydromuramyl-[peptide] at the reducing end + a peptidoglycan chain with N-acetylglucosamine at the non-reducing end.</text>
        <dbReference type="EC" id="4.2.2.29"/>
    </reaction>
</comment>
<evidence type="ECO:0000256" key="4">
    <source>
        <dbReference type="ARBA" id="ARBA00023136"/>
    </source>
</evidence>
<evidence type="ECO:0000256" key="5">
    <source>
        <dbReference type="ARBA" id="ARBA00023239"/>
    </source>
</evidence>